<feature type="region of interest" description="Disordered" evidence="1">
    <location>
        <begin position="20"/>
        <end position="82"/>
    </location>
</feature>
<feature type="compositionally biased region" description="Acidic residues" evidence="1">
    <location>
        <begin position="156"/>
        <end position="176"/>
    </location>
</feature>
<evidence type="ECO:0000313" key="2">
    <source>
        <dbReference type="EMBL" id="GJT29948.1"/>
    </source>
</evidence>
<evidence type="ECO:0000256" key="1">
    <source>
        <dbReference type="SAM" id="MobiDB-lite"/>
    </source>
</evidence>
<dbReference type="Proteomes" id="UP001151760">
    <property type="component" value="Unassembled WGS sequence"/>
</dbReference>
<reference evidence="2" key="2">
    <citation type="submission" date="2022-01" db="EMBL/GenBank/DDBJ databases">
        <authorList>
            <person name="Yamashiro T."/>
            <person name="Shiraishi A."/>
            <person name="Satake H."/>
            <person name="Nakayama K."/>
        </authorList>
    </citation>
    <scope>NUCLEOTIDE SEQUENCE</scope>
</reference>
<gene>
    <name evidence="2" type="ORF">Tco_0910223</name>
</gene>
<dbReference type="EMBL" id="BQNB010014584">
    <property type="protein sequence ID" value="GJT29948.1"/>
    <property type="molecule type" value="Genomic_DNA"/>
</dbReference>
<sequence length="198" mass="21806">MRNRMFMHTVRDDSVLGAATPKKARKWKKPPSPSKKQNLIIIEEPAKKPATRRQPTGVQIIDTPGVSVSKKKAPSKAERNKGIDLLSEAALLEEAQIKKAIQRSKRETHMHQEGGSCDGAGLEPEVPNEPKGKSIDTHEGTGLKPRVPDVSKTDSSDSENESWGVNDDDDDDDQQGDGERTKSDDDKSVDLNKTDDEE</sequence>
<organism evidence="2 3">
    <name type="scientific">Tanacetum coccineum</name>
    <dbReference type="NCBI Taxonomy" id="301880"/>
    <lineage>
        <taxon>Eukaryota</taxon>
        <taxon>Viridiplantae</taxon>
        <taxon>Streptophyta</taxon>
        <taxon>Embryophyta</taxon>
        <taxon>Tracheophyta</taxon>
        <taxon>Spermatophyta</taxon>
        <taxon>Magnoliopsida</taxon>
        <taxon>eudicotyledons</taxon>
        <taxon>Gunneridae</taxon>
        <taxon>Pentapetalae</taxon>
        <taxon>asterids</taxon>
        <taxon>campanulids</taxon>
        <taxon>Asterales</taxon>
        <taxon>Asteraceae</taxon>
        <taxon>Asteroideae</taxon>
        <taxon>Anthemideae</taxon>
        <taxon>Anthemidinae</taxon>
        <taxon>Tanacetum</taxon>
    </lineage>
</organism>
<protein>
    <submittedName>
        <fullName evidence="2">Uncharacterized protein</fullName>
    </submittedName>
</protein>
<accession>A0ABQ5CSN3</accession>
<evidence type="ECO:0000313" key="3">
    <source>
        <dbReference type="Proteomes" id="UP001151760"/>
    </source>
</evidence>
<name>A0ABQ5CSN3_9ASTR</name>
<feature type="region of interest" description="Disordered" evidence="1">
    <location>
        <begin position="101"/>
        <end position="198"/>
    </location>
</feature>
<comment type="caution">
    <text evidence="2">The sequence shown here is derived from an EMBL/GenBank/DDBJ whole genome shotgun (WGS) entry which is preliminary data.</text>
</comment>
<feature type="compositionally biased region" description="Basic and acidic residues" evidence="1">
    <location>
        <begin position="128"/>
        <end position="155"/>
    </location>
</feature>
<reference evidence="2" key="1">
    <citation type="journal article" date="2022" name="Int. J. Mol. Sci.">
        <title>Draft Genome of Tanacetum Coccineum: Genomic Comparison of Closely Related Tanacetum-Family Plants.</title>
        <authorList>
            <person name="Yamashiro T."/>
            <person name="Shiraishi A."/>
            <person name="Nakayama K."/>
            <person name="Satake H."/>
        </authorList>
    </citation>
    <scope>NUCLEOTIDE SEQUENCE</scope>
</reference>
<proteinExistence type="predicted"/>
<keyword evidence="3" id="KW-1185">Reference proteome</keyword>
<feature type="compositionally biased region" description="Basic and acidic residues" evidence="1">
    <location>
        <begin position="177"/>
        <end position="198"/>
    </location>
</feature>